<dbReference type="Pfam" id="PF03641">
    <property type="entry name" value="Lysine_decarbox"/>
    <property type="match status" value="1"/>
</dbReference>
<dbReference type="PANTHER" id="PTHR43393:SF2">
    <property type="entry name" value="CYTOKININ RIBOSIDE 5'-MONOPHOSPHATE PHOSPHORIBOHYDROLASE"/>
    <property type="match status" value="1"/>
</dbReference>
<evidence type="ECO:0000256" key="1">
    <source>
        <dbReference type="ARBA" id="ARBA00000274"/>
    </source>
</evidence>
<comment type="similarity">
    <text evidence="2">Belongs to the LOG family.</text>
</comment>
<dbReference type="PANTHER" id="PTHR43393">
    <property type="entry name" value="CYTOKININ RIBOSIDE 5'-MONOPHOSPHATE PHOSPHORIBOHYDROLASE"/>
    <property type="match status" value="1"/>
</dbReference>
<accession>A0A345DAL7</accession>
<dbReference type="GO" id="GO:0005829">
    <property type="term" value="C:cytosol"/>
    <property type="evidence" value="ECO:0007669"/>
    <property type="project" value="TreeGrafter"/>
</dbReference>
<dbReference type="GO" id="GO:0008714">
    <property type="term" value="F:AMP nucleosidase activity"/>
    <property type="evidence" value="ECO:0007669"/>
    <property type="project" value="UniProtKB-EC"/>
</dbReference>
<reference evidence="5" key="1">
    <citation type="submission" date="2018-07" db="EMBL/GenBank/DDBJ databases">
        <authorList>
            <person name="Kim H."/>
        </authorList>
    </citation>
    <scope>NUCLEOTIDE SEQUENCE [LARGE SCALE GENOMIC DNA]</scope>
    <source>
        <strain evidence="5">F02</strain>
    </source>
</reference>
<keyword evidence="2" id="KW-0203">Cytokinin biosynthesis</keyword>
<dbReference type="NCBIfam" id="TIGR00730">
    <property type="entry name" value="Rossman fold protein, TIGR00730 family"/>
    <property type="match status" value="1"/>
</dbReference>
<dbReference type="SUPFAM" id="SSF102405">
    <property type="entry name" value="MCP/YpsA-like"/>
    <property type="match status" value="1"/>
</dbReference>
<sequence length="248" mass="27741">MNKHAKEQIQTLSESAPADLEKSTMTKARESWHILGIMSEFVNAAEQLAHIRPAVSIFGSARTQPDNPMYQNTEKLANMLSNAGFSVISGGGPGIMEAANKGAFAGKSASVGLNILLPHEQSGNPYQNVSMNFRHFFSRKVAFVKYATAYVVMPGGFGTMDELFESLTLIQTGKSRKMPIFLYGTTFWTGLWDWVREQLLSNHLISEKDLDLVHITDDPDYIVNAIFDFYEKRGFAQTDEERAQMMQL</sequence>
<proteinExistence type="inferred from homology"/>
<protein>
    <recommendedName>
        <fullName evidence="2">Cytokinin riboside 5'-monophosphate phosphoribohydrolase</fullName>
        <ecNumber evidence="2">3.2.2.n1</ecNumber>
    </recommendedName>
</protein>
<evidence type="ECO:0000256" key="2">
    <source>
        <dbReference type="RuleBase" id="RU363015"/>
    </source>
</evidence>
<dbReference type="EMBL" id="CP031124">
    <property type="protein sequence ID" value="AXF85405.1"/>
    <property type="molecule type" value="Genomic_DNA"/>
</dbReference>
<dbReference type="OrthoDB" id="9801098at2"/>
<dbReference type="GO" id="GO:0009691">
    <property type="term" value="P:cytokinin biosynthetic process"/>
    <property type="evidence" value="ECO:0007669"/>
    <property type="project" value="UniProtKB-UniRule"/>
</dbReference>
<feature type="region of interest" description="Disordered" evidence="3">
    <location>
        <begin position="1"/>
        <end position="24"/>
    </location>
</feature>
<evidence type="ECO:0000313" key="5">
    <source>
        <dbReference type="Proteomes" id="UP000252182"/>
    </source>
</evidence>
<dbReference type="InterPro" id="IPR052341">
    <property type="entry name" value="LOG_family_nucleotidases"/>
</dbReference>
<dbReference type="AlphaFoldDB" id="A0A345DAL7"/>
<evidence type="ECO:0000313" key="4">
    <source>
        <dbReference type="EMBL" id="AXF85405.1"/>
    </source>
</evidence>
<organism evidence="4 5">
    <name type="scientific">Ephemeroptericola cinctiostellae</name>
    <dbReference type="NCBI Taxonomy" id="2268024"/>
    <lineage>
        <taxon>Bacteria</taxon>
        <taxon>Pseudomonadati</taxon>
        <taxon>Pseudomonadota</taxon>
        <taxon>Betaproteobacteria</taxon>
        <taxon>Burkholderiales</taxon>
        <taxon>Burkholderiaceae</taxon>
        <taxon>Ephemeroptericola</taxon>
    </lineage>
</organism>
<dbReference type="EC" id="3.2.2.n1" evidence="2"/>
<name>A0A345DAL7_9BURK</name>
<dbReference type="InterPro" id="IPR005269">
    <property type="entry name" value="LOG"/>
</dbReference>
<dbReference type="KEGG" id="hyf:DTO96_101136"/>
<dbReference type="Proteomes" id="UP000252182">
    <property type="component" value="Chromosome"/>
</dbReference>
<evidence type="ECO:0000256" key="3">
    <source>
        <dbReference type="SAM" id="MobiDB-lite"/>
    </source>
</evidence>
<gene>
    <name evidence="4" type="primary">yvdD</name>
    <name evidence="4" type="ORF">DTO96_101136</name>
</gene>
<comment type="catalytic activity">
    <reaction evidence="1">
        <text>AMP + H2O = D-ribose 5-phosphate + adenine</text>
        <dbReference type="Rhea" id="RHEA:20129"/>
        <dbReference type="ChEBI" id="CHEBI:15377"/>
        <dbReference type="ChEBI" id="CHEBI:16708"/>
        <dbReference type="ChEBI" id="CHEBI:78346"/>
        <dbReference type="ChEBI" id="CHEBI:456215"/>
        <dbReference type="EC" id="3.2.2.4"/>
    </reaction>
</comment>
<dbReference type="Gene3D" id="3.40.50.450">
    <property type="match status" value="1"/>
</dbReference>
<dbReference type="InterPro" id="IPR031100">
    <property type="entry name" value="LOG_fam"/>
</dbReference>
<keyword evidence="2" id="KW-0378">Hydrolase</keyword>
<dbReference type="RefSeq" id="WP_114562603.1">
    <property type="nucleotide sequence ID" value="NZ_CP031124.1"/>
</dbReference>
<keyword evidence="5" id="KW-1185">Reference proteome</keyword>